<keyword evidence="8" id="KW-1185">Reference proteome</keyword>
<feature type="domain" description="Proteasome activator complex subunit 4 C-terminal" evidence="5">
    <location>
        <begin position="1670"/>
        <end position="1758"/>
    </location>
</feature>
<proteinExistence type="inferred from homology"/>
<keyword evidence="3" id="KW-0227">DNA damage</keyword>
<dbReference type="SUPFAM" id="SSF48371">
    <property type="entry name" value="ARM repeat"/>
    <property type="match status" value="2"/>
</dbReference>
<evidence type="ECO:0000256" key="3">
    <source>
        <dbReference type="ARBA" id="ARBA00022763"/>
    </source>
</evidence>
<dbReference type="GO" id="GO:0016504">
    <property type="term" value="F:peptidase activator activity"/>
    <property type="evidence" value="ECO:0007669"/>
    <property type="project" value="InterPro"/>
</dbReference>
<evidence type="ECO:0000313" key="7">
    <source>
        <dbReference type="EMBL" id="RHY31026.1"/>
    </source>
</evidence>
<dbReference type="GO" id="GO:0010499">
    <property type="term" value="P:proteasomal ubiquitin-independent protein catabolic process"/>
    <property type="evidence" value="ECO:0007669"/>
    <property type="project" value="TreeGrafter"/>
</dbReference>
<name>A0A3R7AAL8_9STRA</name>
<keyword evidence="2" id="KW-0677">Repeat</keyword>
<evidence type="ECO:0008006" key="9">
    <source>
        <dbReference type="Google" id="ProtNLM"/>
    </source>
</evidence>
<sequence>MHVYASLVPTTVRSKVDGEGQVLLHDIQELEALLQEGRFDKVAGHHFRAVETYFRLKYTLSHPLSVNISHGLVKYVFQFRPALEKRVKALNTVMLVLKKTRKAHPEAPIQTQISWETPLDEWEANFYASPLPIQHSADEYVTQYKCTLVKFLAKARTYYPQDASLWFRLAADFSQTNEEVSLKAAAQLSLLWPAGGDAASLVGSTWIDLWGNMNAQPEWDFHWLRLFARVVKHQQLCQTFDITHWAPHLPFIFSKIQQAFHLPSDLGATPAKGKYPSVLSGWHGDKTALYYASKLSVELLENSQCTLSLLQRLLSLITPFYHPSSAGNAANGISDFVYYVSAFLSLRLGREKARGQKLVGHDELVAKLVDLSFLGLYSKSQSVSSKASFTFRNAITIVPSLAPSIVEKILRGLDPSALNQTHQAPSAISALTVCGPALLRGDLSWTEQHLPLVLQWTLPGIDPNDDGKTSRTLQLYSSWLMYLPLADDTLRSRASPSAVATSLTAALDQSQVFEPRVMSSDTSDALWRAGPVLESWVLVLLDRLFSLFRNHDKPAAASSSDSKKGSDAFQVALHTQLVLHQLFVQLSPPLYKLALQRVVTFLQSSFLPHAGKAIAGLVRAATSPSPELAIQKILLPAVDVITKSTLGDQELLMQLRHVDGVVARASGTHLMPHSAAIRKVLSVTSAHANAKVVKLGCKILRHLLGRLTGTYQPDHSRSLPPAAWTDGVDNGGLSTVYVGLTTSWGNVDIVWHEPSESELVFAAELLQTYVVDALTVLSDLMAGGSAKDNARAWRGALRGILHAVRGAKNVLLDRLSTVDGPSPMLRQPIEFIESTLASRPDVADVFLSLRVTLLQTLHHVQAYWTAKELQAGDPSRTQSLRYVIRILTRLLHPSDATQPSNSQMHAKWRKLSARDVASAGLHWKKPKTASSIPLWPRRMMQDRVLALYSEFLSYRSFQWSRAIRTHPEWFVTPGLYTEVVSTSLTDLLQLSLVNDSKTRQAAQASLDGMLKRYSPWLETQLPFLVGVVRTSTEKDHVTGALHVLQLGRSLHTVWKKWTTVQALMVALCHASEPKARLSSPDDQIKTQTRALKVFFLLLHTLRDTKGIEGVSLDPLLALEPQMQSHWRHQLMFLACFLPWIRTDTTLPTPVWHVVLRGISSDVPQLQHFGRILLSRLLKAHAALSTNGPVPDLVFAPETLQTLAKDMVANHKSSARSADGQSTDNSPARWSLGVGELFQLVEQERFPPFALSFGQLSSENINLHHVALVQRLARQAAGRNIDLAARWTPGIDTLLADATDERRASLCTVGEILVGIATTTPSFAVLPWLQTILPKLSVPYAQDWYDVVLILTRHGASLEGLVEYVVSQLELAFQDAASANHDGLNQVRWLVLVQPLLLNPLLATGSIVARVHTVARLGLSHPYESVREQVGAVLYKLSLLAQPTEAALRHLVEGISFDATVVVEAELNARKSLLNLIATYIHKGDSMHFSPLLALFPVVFDTQSYPEPDVARSARAVVDTLSNKLRLSDEDTYTRVVDVLEAALSSPSWRSRGAALRFVTVLNFHHGLLQWSKPRIQAMLISRFMDDKRDVQEIAQYALRSFVRTLDDSAVAALATSFLNAAATARKARVKKEKQVKRHRILIERNGPERDDSIKKLHALQEEDDSTRDAQTVQGCFGMGAVVLAYPYSVPPFVPAVLEELSFHLHLTGRGVSYMSEIVKSVLLEFKRTHQDSWHQDKAAFTPTQLEAIQDILISPHYYS</sequence>
<dbReference type="Pfam" id="PF11919">
    <property type="entry name" value="PSME4_C"/>
    <property type="match status" value="1"/>
</dbReference>
<gene>
    <name evidence="7" type="ORF">DYB32_003817</name>
</gene>
<evidence type="ECO:0000259" key="6">
    <source>
        <dbReference type="Pfam" id="PF16507"/>
    </source>
</evidence>
<evidence type="ECO:0000256" key="1">
    <source>
        <dbReference type="ARBA" id="ARBA00005739"/>
    </source>
</evidence>
<comment type="caution">
    <text evidence="7">The sequence shown here is derived from an EMBL/GenBank/DDBJ whole genome shotgun (WGS) entry which is preliminary data.</text>
</comment>
<dbReference type="GO" id="GO:0005829">
    <property type="term" value="C:cytosol"/>
    <property type="evidence" value="ECO:0007669"/>
    <property type="project" value="TreeGrafter"/>
</dbReference>
<reference evidence="7 8" key="1">
    <citation type="submission" date="2018-08" db="EMBL/GenBank/DDBJ databases">
        <title>Aphanomyces genome sequencing and annotation.</title>
        <authorList>
            <person name="Minardi D."/>
            <person name="Oidtmann B."/>
            <person name="Van Der Giezen M."/>
            <person name="Studholme D.J."/>
        </authorList>
    </citation>
    <scope>NUCLEOTIDE SEQUENCE [LARGE SCALE GENOMIC DNA]</scope>
    <source>
        <strain evidence="7 8">NJM0002</strain>
    </source>
</reference>
<dbReference type="InterPro" id="IPR032430">
    <property type="entry name" value="Blm10_mid"/>
</dbReference>
<dbReference type="GO" id="GO:0005634">
    <property type="term" value="C:nucleus"/>
    <property type="evidence" value="ECO:0007669"/>
    <property type="project" value="TreeGrafter"/>
</dbReference>
<dbReference type="PANTHER" id="PTHR32170:SF3">
    <property type="entry name" value="PROTEASOME ACTIVATOR COMPLEX SUBUNIT 4"/>
    <property type="match status" value="1"/>
</dbReference>
<evidence type="ECO:0000259" key="5">
    <source>
        <dbReference type="Pfam" id="PF11919"/>
    </source>
</evidence>
<evidence type="ECO:0000256" key="2">
    <source>
        <dbReference type="ARBA" id="ARBA00022737"/>
    </source>
</evidence>
<protein>
    <recommendedName>
        <fullName evidence="9">Proteasome activator complex subunit 4 C-terminal domain-containing protein</fullName>
    </recommendedName>
</protein>
<feature type="domain" description="Proteasome activator Blm10 middle HEAT repeats region" evidence="6">
    <location>
        <begin position="310"/>
        <end position="805"/>
    </location>
</feature>
<dbReference type="Gene3D" id="1.25.10.10">
    <property type="entry name" value="Leucine-rich Repeat Variant"/>
    <property type="match status" value="1"/>
</dbReference>
<dbReference type="GO" id="GO:0006281">
    <property type="term" value="P:DNA repair"/>
    <property type="evidence" value="ECO:0007669"/>
    <property type="project" value="UniProtKB-KW"/>
</dbReference>
<organism evidence="7 8">
    <name type="scientific">Aphanomyces invadans</name>
    <dbReference type="NCBI Taxonomy" id="157072"/>
    <lineage>
        <taxon>Eukaryota</taxon>
        <taxon>Sar</taxon>
        <taxon>Stramenopiles</taxon>
        <taxon>Oomycota</taxon>
        <taxon>Saprolegniomycetes</taxon>
        <taxon>Saprolegniales</taxon>
        <taxon>Verrucalvaceae</taxon>
        <taxon>Aphanomyces</taxon>
    </lineage>
</organism>
<dbReference type="InterPro" id="IPR011989">
    <property type="entry name" value="ARM-like"/>
</dbReference>
<dbReference type="InterPro" id="IPR021843">
    <property type="entry name" value="PSME4_C"/>
</dbReference>
<dbReference type="InterPro" id="IPR035309">
    <property type="entry name" value="PSME4"/>
</dbReference>
<accession>A0A3R7AAL8</accession>
<dbReference type="VEuPathDB" id="FungiDB:H310_03334"/>
<dbReference type="GO" id="GO:0070628">
    <property type="term" value="F:proteasome binding"/>
    <property type="evidence" value="ECO:0007669"/>
    <property type="project" value="InterPro"/>
</dbReference>
<comment type="similarity">
    <text evidence="1">Belongs to the BLM10 family.</text>
</comment>
<dbReference type="InterPro" id="IPR016024">
    <property type="entry name" value="ARM-type_fold"/>
</dbReference>
<dbReference type="EMBL" id="QUSY01000251">
    <property type="protein sequence ID" value="RHY31026.1"/>
    <property type="molecule type" value="Genomic_DNA"/>
</dbReference>
<dbReference type="PANTHER" id="PTHR32170">
    <property type="entry name" value="PROTEASOME ACTIVATOR COMPLEX SUBUNIT 4"/>
    <property type="match status" value="1"/>
</dbReference>
<dbReference type="Proteomes" id="UP000285060">
    <property type="component" value="Unassembled WGS sequence"/>
</dbReference>
<dbReference type="Pfam" id="PF16507">
    <property type="entry name" value="HEAT_PSME4_mid"/>
    <property type="match status" value="1"/>
</dbReference>
<evidence type="ECO:0000313" key="8">
    <source>
        <dbReference type="Proteomes" id="UP000285060"/>
    </source>
</evidence>
<keyword evidence="4" id="KW-0234">DNA repair</keyword>
<evidence type="ECO:0000256" key="4">
    <source>
        <dbReference type="ARBA" id="ARBA00023204"/>
    </source>
</evidence>